<keyword evidence="2" id="KW-0732">Signal</keyword>
<evidence type="ECO:0000313" key="3">
    <source>
        <dbReference type="EMBL" id="TPX13058.1"/>
    </source>
</evidence>
<feature type="chain" id="PRO_5021189084" evidence="2">
    <location>
        <begin position="23"/>
        <end position="273"/>
    </location>
</feature>
<dbReference type="Gene3D" id="2.60.120.200">
    <property type="match status" value="1"/>
</dbReference>
<dbReference type="RefSeq" id="XP_030994769.1">
    <property type="nucleotide sequence ID" value="XM_031141121.1"/>
</dbReference>
<evidence type="ECO:0000256" key="2">
    <source>
        <dbReference type="SAM" id="SignalP"/>
    </source>
</evidence>
<accession>A0A507B8F4</accession>
<keyword evidence="4" id="KW-1185">Reference proteome</keyword>
<sequence>MHARSVLSLGLTALLSISSVSAKVLASYDASTGESVKDALKMQNLGGYNDQPWPKGQGQNASAFFTTDKDPQGRPAAHVHKDPHFARSEYHVLNRQIEQDKTYYIGYKVQWQNVDYQTIVFQWKSYEMDQAPDYHDTIPIGMVFRKDADGNGNHTITVGCQPDPRSGGGKIVWRKKLDMGNIYTFGLVINTTPDMEKGFLQLYFNGQRVTMVDPETNKHTQTMKGNFFPVPGIANPKIGLYGGKNFLADDSYVYNFVVGTELKDIAGVVGIKQ</sequence>
<reference evidence="3 4" key="1">
    <citation type="submission" date="2019-06" db="EMBL/GenBank/DDBJ databases">
        <title>Draft genome sequence of the filamentous fungus Phialemoniopsis curvata isolated from diesel fuel.</title>
        <authorList>
            <person name="Varaljay V.A."/>
            <person name="Lyon W.J."/>
            <person name="Crouch A.L."/>
            <person name="Drake C.E."/>
            <person name="Hollomon J.M."/>
            <person name="Nadeau L.J."/>
            <person name="Nunn H.S."/>
            <person name="Stevenson B.S."/>
            <person name="Bojanowski C.L."/>
            <person name="Crookes-Goodson W.J."/>
        </authorList>
    </citation>
    <scope>NUCLEOTIDE SEQUENCE [LARGE SCALE GENOMIC DNA]</scope>
    <source>
        <strain evidence="3 4">D216</strain>
    </source>
</reference>
<dbReference type="AlphaFoldDB" id="A0A507B8F4"/>
<dbReference type="Proteomes" id="UP000319257">
    <property type="component" value="Unassembled WGS sequence"/>
</dbReference>
<dbReference type="OrthoDB" id="3233795at2759"/>
<dbReference type="EMBL" id="SKBQ01000037">
    <property type="protein sequence ID" value="TPX13058.1"/>
    <property type="molecule type" value="Genomic_DNA"/>
</dbReference>
<comment type="caution">
    <text evidence="3">The sequence shown here is derived from an EMBL/GenBank/DDBJ whole genome shotgun (WGS) entry which is preliminary data.</text>
</comment>
<protein>
    <submittedName>
        <fullName evidence="3">Uncharacterized protein</fullName>
    </submittedName>
</protein>
<evidence type="ECO:0000256" key="1">
    <source>
        <dbReference type="SAM" id="MobiDB-lite"/>
    </source>
</evidence>
<gene>
    <name evidence="3" type="ORF">E0L32_006484</name>
</gene>
<dbReference type="InParanoid" id="A0A507B8F4"/>
<feature type="region of interest" description="Disordered" evidence="1">
    <location>
        <begin position="47"/>
        <end position="79"/>
    </location>
</feature>
<evidence type="ECO:0000313" key="4">
    <source>
        <dbReference type="Proteomes" id="UP000319257"/>
    </source>
</evidence>
<dbReference type="GeneID" id="41973931"/>
<name>A0A507B8F4_9PEZI</name>
<organism evidence="3 4">
    <name type="scientific">Thyridium curvatum</name>
    <dbReference type="NCBI Taxonomy" id="1093900"/>
    <lineage>
        <taxon>Eukaryota</taxon>
        <taxon>Fungi</taxon>
        <taxon>Dikarya</taxon>
        <taxon>Ascomycota</taxon>
        <taxon>Pezizomycotina</taxon>
        <taxon>Sordariomycetes</taxon>
        <taxon>Sordariomycetidae</taxon>
        <taxon>Thyridiales</taxon>
        <taxon>Thyridiaceae</taxon>
        <taxon>Thyridium</taxon>
    </lineage>
</organism>
<feature type="signal peptide" evidence="2">
    <location>
        <begin position="1"/>
        <end position="22"/>
    </location>
</feature>
<proteinExistence type="predicted"/>